<proteinExistence type="predicted"/>
<feature type="transmembrane region" description="Helical" evidence="1">
    <location>
        <begin position="21"/>
        <end position="42"/>
    </location>
</feature>
<feature type="transmembrane region" description="Helical" evidence="1">
    <location>
        <begin position="165"/>
        <end position="183"/>
    </location>
</feature>
<keyword evidence="3" id="KW-1185">Reference proteome</keyword>
<feature type="transmembrane region" description="Helical" evidence="1">
    <location>
        <begin position="48"/>
        <end position="70"/>
    </location>
</feature>
<protein>
    <submittedName>
        <fullName evidence="2">Uncharacterized protein</fullName>
    </submittedName>
</protein>
<evidence type="ECO:0000313" key="2">
    <source>
        <dbReference type="EMBL" id="QWZ09447.1"/>
    </source>
</evidence>
<evidence type="ECO:0000256" key="1">
    <source>
        <dbReference type="SAM" id="Phobius"/>
    </source>
</evidence>
<dbReference type="KEGG" id="nps:KRR39_06690"/>
<dbReference type="AlphaFoldDB" id="A0A975T117"/>
<keyword evidence="1" id="KW-0472">Membrane</keyword>
<evidence type="ECO:0000313" key="3">
    <source>
        <dbReference type="Proteomes" id="UP000683575"/>
    </source>
</evidence>
<feature type="transmembrane region" description="Helical" evidence="1">
    <location>
        <begin position="140"/>
        <end position="158"/>
    </location>
</feature>
<name>A0A975T117_9ACTN</name>
<reference evidence="2" key="1">
    <citation type="submission" date="2021-06" db="EMBL/GenBank/DDBJ databases">
        <title>Complete genome sequence of Nocardioides sp. G188.</title>
        <authorList>
            <person name="Im W.-T."/>
        </authorList>
    </citation>
    <scope>NUCLEOTIDE SEQUENCE</scope>
    <source>
        <strain evidence="2">G188</strain>
    </source>
</reference>
<keyword evidence="1" id="KW-1133">Transmembrane helix</keyword>
<dbReference type="EMBL" id="CP077062">
    <property type="protein sequence ID" value="QWZ09447.1"/>
    <property type="molecule type" value="Genomic_DNA"/>
</dbReference>
<gene>
    <name evidence="2" type="ORF">KRR39_06690</name>
</gene>
<accession>A0A975T117</accession>
<sequence length="186" mass="18775">MAHLTSVPGTAGPAVASTGRAALAWAAGFSLLAAATHVYVVPEHAEEWPAAAVFFVVLTVLQLGLAAVLLRRPGPRVLEPAVHATVGLVVFYVLTRTVDLPLLPPLGAHGASHLPVAWGIGNGVPVFPGEGVEEVGTPDLVCLGAELATVVLLAGLLPPAARRRVVDVAAAAAVVLVALRVAGVQG</sequence>
<organism evidence="2 3">
    <name type="scientific">Nocardioides panacis</name>
    <dbReference type="NCBI Taxonomy" id="2849501"/>
    <lineage>
        <taxon>Bacteria</taxon>
        <taxon>Bacillati</taxon>
        <taxon>Actinomycetota</taxon>
        <taxon>Actinomycetes</taxon>
        <taxon>Propionibacteriales</taxon>
        <taxon>Nocardioidaceae</taxon>
        <taxon>Nocardioides</taxon>
    </lineage>
</organism>
<feature type="transmembrane region" description="Helical" evidence="1">
    <location>
        <begin position="77"/>
        <end position="95"/>
    </location>
</feature>
<dbReference type="Proteomes" id="UP000683575">
    <property type="component" value="Chromosome"/>
</dbReference>
<dbReference type="RefSeq" id="WP_216941293.1">
    <property type="nucleotide sequence ID" value="NZ_CP077062.1"/>
</dbReference>
<keyword evidence="1" id="KW-0812">Transmembrane</keyword>